<evidence type="ECO:0000256" key="2">
    <source>
        <dbReference type="ARBA" id="ARBA00022741"/>
    </source>
</evidence>
<keyword evidence="3 5" id="KW-0067">ATP-binding</keyword>
<gene>
    <name evidence="5" type="ORF">HMPREF1978_00002</name>
</gene>
<name>U1RMH1_9ACTO</name>
<dbReference type="InterPro" id="IPR051782">
    <property type="entry name" value="ABC_Transporter_VariousFunc"/>
</dbReference>
<dbReference type="GO" id="GO:0016887">
    <property type="term" value="F:ATP hydrolysis activity"/>
    <property type="evidence" value="ECO:0007669"/>
    <property type="project" value="InterPro"/>
</dbReference>
<dbReference type="Gene3D" id="3.40.50.300">
    <property type="entry name" value="P-loop containing nucleotide triphosphate hydrolases"/>
    <property type="match status" value="1"/>
</dbReference>
<dbReference type="PANTHER" id="PTHR42939">
    <property type="entry name" value="ABC TRANSPORTER ATP-BINDING PROTEIN ALBC-RELATED"/>
    <property type="match status" value="1"/>
</dbReference>
<protein>
    <submittedName>
        <fullName evidence="5">ABC transporter, ATP-binding protein</fullName>
    </submittedName>
</protein>
<dbReference type="Proteomes" id="UP000016481">
    <property type="component" value="Unassembled WGS sequence"/>
</dbReference>
<dbReference type="PATRIC" id="fig|1321817.3.peg.1"/>
<evidence type="ECO:0000259" key="4">
    <source>
        <dbReference type="Pfam" id="PF13304"/>
    </source>
</evidence>
<dbReference type="HOGENOM" id="CLU_105310_0_0_11"/>
<dbReference type="AlphaFoldDB" id="U1RMH1"/>
<dbReference type="SUPFAM" id="SSF52540">
    <property type="entry name" value="P-loop containing nucleoside triphosphate hydrolases"/>
    <property type="match status" value="1"/>
</dbReference>
<organism evidence="5 6">
    <name type="scientific">Actinomyces graevenitzii F0530</name>
    <dbReference type="NCBI Taxonomy" id="1321817"/>
    <lineage>
        <taxon>Bacteria</taxon>
        <taxon>Bacillati</taxon>
        <taxon>Actinomycetota</taxon>
        <taxon>Actinomycetes</taxon>
        <taxon>Actinomycetales</taxon>
        <taxon>Actinomycetaceae</taxon>
        <taxon>Actinomyces</taxon>
    </lineage>
</organism>
<proteinExistence type="predicted"/>
<dbReference type="Pfam" id="PF13304">
    <property type="entry name" value="AAA_21"/>
    <property type="match status" value="1"/>
</dbReference>
<dbReference type="PANTHER" id="PTHR42939:SF1">
    <property type="entry name" value="ABC TRANSPORTER ATP-BINDING PROTEIN ALBC-RELATED"/>
    <property type="match status" value="1"/>
</dbReference>
<evidence type="ECO:0000256" key="3">
    <source>
        <dbReference type="ARBA" id="ARBA00022840"/>
    </source>
</evidence>
<sequence>MIGESDLYKSRKIALMHLSSSLYSERSFYYRLSALENLRYFLSLRGIYGIKASEAINLALERFDLQMLADTPFMHLSLGQRKKLGLARAFAAPAGLYILDEPTANLDTKACDLVYRAIAEASANGCSILFSTHNVADLATSTGDVIYLKGGAAMRVPLETRDSVTARKRLRITGSLDPELIVSIPEVSTVISPSEVEVDIPVGKSLGSVLLALERIGIEVNEVIDGGDE</sequence>
<evidence type="ECO:0000313" key="6">
    <source>
        <dbReference type="Proteomes" id="UP000016481"/>
    </source>
</evidence>
<dbReference type="InterPro" id="IPR027417">
    <property type="entry name" value="P-loop_NTPase"/>
</dbReference>
<dbReference type="GO" id="GO:0005524">
    <property type="term" value="F:ATP binding"/>
    <property type="evidence" value="ECO:0007669"/>
    <property type="project" value="UniProtKB-KW"/>
</dbReference>
<keyword evidence="1" id="KW-0813">Transport</keyword>
<reference evidence="5 6" key="1">
    <citation type="submission" date="2013-08" db="EMBL/GenBank/DDBJ databases">
        <authorList>
            <person name="Weinstock G."/>
            <person name="Sodergren E."/>
            <person name="Wylie T."/>
            <person name="Fulton L."/>
            <person name="Fulton R."/>
            <person name="Fronick C."/>
            <person name="O'Laughlin M."/>
            <person name="Godfrey J."/>
            <person name="Miner T."/>
            <person name="Herter B."/>
            <person name="Appelbaum E."/>
            <person name="Cordes M."/>
            <person name="Lek S."/>
            <person name="Wollam A."/>
            <person name="Pepin K.H."/>
            <person name="Palsikar V.B."/>
            <person name="Mitreva M."/>
            <person name="Wilson R.K."/>
        </authorList>
    </citation>
    <scope>NUCLEOTIDE SEQUENCE [LARGE SCALE GENOMIC DNA]</scope>
    <source>
        <strain evidence="5 6">F0530</strain>
    </source>
</reference>
<accession>U1RMH1</accession>
<evidence type="ECO:0000313" key="5">
    <source>
        <dbReference type="EMBL" id="ERH20828.1"/>
    </source>
</evidence>
<keyword evidence="2" id="KW-0547">Nucleotide-binding</keyword>
<dbReference type="InterPro" id="IPR003959">
    <property type="entry name" value="ATPase_AAA_core"/>
</dbReference>
<evidence type="ECO:0000256" key="1">
    <source>
        <dbReference type="ARBA" id="ARBA00022448"/>
    </source>
</evidence>
<dbReference type="EMBL" id="AWSC01000001">
    <property type="protein sequence ID" value="ERH20828.1"/>
    <property type="molecule type" value="Genomic_DNA"/>
</dbReference>
<feature type="domain" description="ATPase AAA-type core" evidence="4">
    <location>
        <begin position="45"/>
        <end position="135"/>
    </location>
</feature>
<comment type="caution">
    <text evidence="5">The sequence shown here is derived from an EMBL/GenBank/DDBJ whole genome shotgun (WGS) entry which is preliminary data.</text>
</comment>